<dbReference type="PROSITE" id="PS50030">
    <property type="entry name" value="UBA"/>
    <property type="match status" value="1"/>
</dbReference>
<feature type="compositionally biased region" description="Basic and acidic residues" evidence="1">
    <location>
        <begin position="214"/>
        <end position="240"/>
    </location>
</feature>
<dbReference type="InterPro" id="IPR013899">
    <property type="entry name" value="DUF1771"/>
</dbReference>
<proteinExistence type="predicted"/>
<feature type="domain" description="UBA" evidence="2">
    <location>
        <begin position="162"/>
        <end position="205"/>
    </location>
</feature>
<sequence length="491" mass="55257">MEVSGSNELQYHEEHALNTLLDAFGSVFSLKDIASAYCEANRNVDVAGEILFKMQENPTFVDASASNGKSKCGETLGSFHGNNPQNSFQAIGDLRTQKQKWRPVSGGTVSSMLGKGYMKPTPSVNSSNPRTKPLKVDSKEWPMSVLWGEECKSSSLKEDRLHKDMEDFLFKMLGLGFQLERNVISEVLANCGYDMQKSMEKLLDRSAAGLDERNKFLGESNKKTNDMHPRAEEVSREKNKVLNANGGARQPKDRNEIQKEVLTALFNNGPTRLDESPPRRMRPAKRSIAFGELVEGPLLDSVVKEKVDSVGSDKKDDEDEEEDSFLALRRAVEEHRSTMKEYYKAAIEAFAKGDQGLANRLLEKGQFYREKARQADEESNQKIFDTRSMTDTEDEDEISLDLHDHGAKEAIRLLKCHLSSLAGIPSFKYLKVILDKNEDDSSKGSRRRLVMRLLEKESITCSEGETFGIIRIRLDNINPKNLSFTKKNPSL</sequence>
<evidence type="ECO:0000256" key="1">
    <source>
        <dbReference type="SAM" id="MobiDB-lite"/>
    </source>
</evidence>
<dbReference type="PANTHER" id="PTHR47872">
    <property type="entry name" value="NUCLEAR RNA EXPORT FACTOR SDE5-RELATED"/>
    <property type="match status" value="1"/>
</dbReference>
<dbReference type="Pfam" id="PF24767">
    <property type="entry name" value="UBA_At5g58720"/>
    <property type="match status" value="1"/>
</dbReference>
<dbReference type="OrthoDB" id="1928104at2759"/>
<dbReference type="AlphaFoldDB" id="A0A6A3BKX4"/>
<evidence type="ECO:0000313" key="4">
    <source>
        <dbReference type="Proteomes" id="UP000436088"/>
    </source>
</evidence>
<dbReference type="EMBL" id="VEPZ02000839">
    <property type="protein sequence ID" value="KAE8716935.1"/>
    <property type="molecule type" value="Genomic_DNA"/>
</dbReference>
<feature type="region of interest" description="Disordered" evidence="1">
    <location>
        <begin position="214"/>
        <end position="256"/>
    </location>
</feature>
<dbReference type="InterPro" id="IPR056254">
    <property type="entry name" value="At5g58720/SDE5-like_UBA-like"/>
</dbReference>
<dbReference type="SMART" id="SM01162">
    <property type="entry name" value="DUF1771"/>
    <property type="match status" value="1"/>
</dbReference>
<protein>
    <submittedName>
        <fullName evidence="3">YPL199C protein</fullName>
    </submittedName>
</protein>
<organism evidence="3 4">
    <name type="scientific">Hibiscus syriacus</name>
    <name type="common">Rose of Sharon</name>
    <dbReference type="NCBI Taxonomy" id="106335"/>
    <lineage>
        <taxon>Eukaryota</taxon>
        <taxon>Viridiplantae</taxon>
        <taxon>Streptophyta</taxon>
        <taxon>Embryophyta</taxon>
        <taxon>Tracheophyta</taxon>
        <taxon>Spermatophyta</taxon>
        <taxon>Magnoliopsida</taxon>
        <taxon>eudicotyledons</taxon>
        <taxon>Gunneridae</taxon>
        <taxon>Pentapetalae</taxon>
        <taxon>rosids</taxon>
        <taxon>malvids</taxon>
        <taxon>Malvales</taxon>
        <taxon>Malvaceae</taxon>
        <taxon>Malvoideae</taxon>
        <taxon>Hibiscus</taxon>
    </lineage>
</organism>
<evidence type="ECO:0000313" key="3">
    <source>
        <dbReference type="EMBL" id="KAE8716935.1"/>
    </source>
</evidence>
<gene>
    <name evidence="3" type="ORF">F3Y22_tig00110085pilonHSYRG00004</name>
</gene>
<dbReference type="InterPro" id="IPR015940">
    <property type="entry name" value="UBA"/>
</dbReference>
<accession>A0A6A3BKX4</accession>
<evidence type="ECO:0000259" key="2">
    <source>
        <dbReference type="PROSITE" id="PS50030"/>
    </source>
</evidence>
<name>A0A6A3BKX4_HIBSY</name>
<feature type="region of interest" description="Disordered" evidence="1">
    <location>
        <begin position="115"/>
        <end position="135"/>
    </location>
</feature>
<dbReference type="Pfam" id="PF08590">
    <property type="entry name" value="DUF1771"/>
    <property type="match status" value="1"/>
</dbReference>
<dbReference type="PANTHER" id="PTHR47872:SF3">
    <property type="entry name" value="NUCLEAR RNA EXPORT FACTOR SDE5 ISOFORM X1"/>
    <property type="match status" value="1"/>
</dbReference>
<reference evidence="3" key="1">
    <citation type="submission" date="2019-09" db="EMBL/GenBank/DDBJ databases">
        <title>Draft genome information of white flower Hibiscus syriacus.</title>
        <authorList>
            <person name="Kim Y.-M."/>
        </authorList>
    </citation>
    <scope>NUCLEOTIDE SEQUENCE [LARGE SCALE GENOMIC DNA]</scope>
    <source>
        <strain evidence="3">YM2019G1</strain>
    </source>
</reference>
<dbReference type="Proteomes" id="UP000436088">
    <property type="component" value="Unassembled WGS sequence"/>
</dbReference>
<comment type="caution">
    <text evidence="3">The sequence shown here is derived from an EMBL/GenBank/DDBJ whole genome shotgun (WGS) entry which is preliminary data.</text>
</comment>
<keyword evidence="4" id="KW-1185">Reference proteome</keyword>